<protein>
    <submittedName>
        <fullName evidence="1">Uncharacterized protein</fullName>
    </submittedName>
</protein>
<name>A0ABU6ATB4_9NOCA</name>
<dbReference type="RefSeq" id="WP_323124187.1">
    <property type="nucleotide sequence ID" value="NZ_JAYESH010000005.1"/>
</dbReference>
<dbReference type="EMBL" id="JAYKYQ010000004">
    <property type="protein sequence ID" value="MEB3510593.1"/>
    <property type="molecule type" value="Genomic_DNA"/>
</dbReference>
<organism evidence="1 2">
    <name type="scientific">Nocardia implantans</name>
    <dbReference type="NCBI Taxonomy" id="3108168"/>
    <lineage>
        <taxon>Bacteria</taxon>
        <taxon>Bacillati</taxon>
        <taxon>Actinomycetota</taxon>
        <taxon>Actinomycetes</taxon>
        <taxon>Mycobacteriales</taxon>
        <taxon>Nocardiaceae</taxon>
        <taxon>Nocardia</taxon>
    </lineage>
</organism>
<reference evidence="1 2" key="1">
    <citation type="submission" date="2023-12" db="EMBL/GenBank/DDBJ databases">
        <title>novel species in genus Nocarida.</title>
        <authorList>
            <person name="Li Z."/>
        </authorList>
    </citation>
    <scope>NUCLEOTIDE SEQUENCE [LARGE SCALE GENOMIC DNA]</scope>
    <source>
        <strain evidence="1 2">CDC186</strain>
    </source>
</reference>
<proteinExistence type="predicted"/>
<evidence type="ECO:0000313" key="2">
    <source>
        <dbReference type="Proteomes" id="UP001348098"/>
    </source>
</evidence>
<sequence>MAIAEALPLFTTNPDEFRGLDHLLTVVAVTRPEVPTDRVPR</sequence>
<comment type="caution">
    <text evidence="1">The sequence shown here is derived from an EMBL/GenBank/DDBJ whole genome shotgun (WGS) entry which is preliminary data.</text>
</comment>
<evidence type="ECO:0000313" key="1">
    <source>
        <dbReference type="EMBL" id="MEB3510593.1"/>
    </source>
</evidence>
<dbReference type="Proteomes" id="UP001348098">
    <property type="component" value="Unassembled WGS sequence"/>
</dbReference>
<accession>A0ABU6ATB4</accession>
<gene>
    <name evidence="1" type="ORF">U3653_11240</name>
</gene>
<keyword evidence="2" id="KW-1185">Reference proteome</keyword>